<organism evidence="1">
    <name type="scientific">Anguilla anguilla</name>
    <name type="common">European freshwater eel</name>
    <name type="synonym">Muraena anguilla</name>
    <dbReference type="NCBI Taxonomy" id="7936"/>
    <lineage>
        <taxon>Eukaryota</taxon>
        <taxon>Metazoa</taxon>
        <taxon>Chordata</taxon>
        <taxon>Craniata</taxon>
        <taxon>Vertebrata</taxon>
        <taxon>Euteleostomi</taxon>
        <taxon>Actinopterygii</taxon>
        <taxon>Neopterygii</taxon>
        <taxon>Teleostei</taxon>
        <taxon>Anguilliformes</taxon>
        <taxon>Anguillidae</taxon>
        <taxon>Anguilla</taxon>
    </lineage>
</organism>
<dbReference type="AlphaFoldDB" id="A0A0E9SFH3"/>
<accession>A0A0E9SFH3</accession>
<dbReference type="EMBL" id="GBXM01069344">
    <property type="protein sequence ID" value="JAH39233.1"/>
    <property type="molecule type" value="Transcribed_RNA"/>
</dbReference>
<protein>
    <submittedName>
        <fullName evidence="1">Uncharacterized protein</fullName>
    </submittedName>
</protein>
<name>A0A0E9SFH3_ANGAN</name>
<evidence type="ECO:0000313" key="1">
    <source>
        <dbReference type="EMBL" id="JAH39233.1"/>
    </source>
</evidence>
<reference evidence="1" key="2">
    <citation type="journal article" date="2015" name="Fish Shellfish Immunol.">
        <title>Early steps in the European eel (Anguilla anguilla)-Vibrio vulnificus interaction in the gills: Role of the RtxA13 toxin.</title>
        <authorList>
            <person name="Callol A."/>
            <person name="Pajuelo D."/>
            <person name="Ebbesson L."/>
            <person name="Teles M."/>
            <person name="MacKenzie S."/>
            <person name="Amaro C."/>
        </authorList>
    </citation>
    <scope>NUCLEOTIDE SEQUENCE</scope>
</reference>
<reference evidence="1" key="1">
    <citation type="submission" date="2014-11" db="EMBL/GenBank/DDBJ databases">
        <authorList>
            <person name="Amaro Gonzalez C."/>
        </authorList>
    </citation>
    <scope>NUCLEOTIDE SEQUENCE</scope>
</reference>
<sequence length="54" mass="6226">MYRDLAMLCLVYTCCIPARRSSQIWSSPICFRPCGFWLLLDDIFSSPAFPAFLC</sequence>
<proteinExistence type="predicted"/>